<keyword evidence="3" id="KW-1185">Reference proteome</keyword>
<keyword evidence="1" id="KW-0472">Membrane</keyword>
<dbReference type="EMBL" id="OFSM01000021">
    <property type="protein sequence ID" value="SOY31099.1"/>
    <property type="molecule type" value="Genomic_DNA"/>
</dbReference>
<dbReference type="Proteomes" id="UP000236311">
    <property type="component" value="Unassembled WGS sequence"/>
</dbReference>
<evidence type="ECO:0000313" key="3">
    <source>
        <dbReference type="Proteomes" id="UP000236311"/>
    </source>
</evidence>
<dbReference type="AlphaFoldDB" id="A0A2K4ZKT2"/>
<reference evidence="2 3" key="1">
    <citation type="submission" date="2018-01" db="EMBL/GenBank/DDBJ databases">
        <authorList>
            <person name="Gaut B.S."/>
            <person name="Morton B.R."/>
            <person name="Clegg M.T."/>
            <person name="Duvall M.R."/>
        </authorList>
    </citation>
    <scope>NUCLEOTIDE SEQUENCE [LARGE SCALE GENOMIC DNA]</scope>
    <source>
        <strain evidence="2">GP69</strain>
    </source>
</reference>
<dbReference type="Pfam" id="PF12669">
    <property type="entry name" value="FeoB_associated"/>
    <property type="match status" value="1"/>
</dbReference>
<feature type="transmembrane region" description="Helical" evidence="1">
    <location>
        <begin position="12"/>
        <end position="30"/>
    </location>
</feature>
<evidence type="ECO:0000313" key="2">
    <source>
        <dbReference type="EMBL" id="SOY31099.1"/>
    </source>
</evidence>
<dbReference type="RefSeq" id="WP_103241099.1">
    <property type="nucleotide sequence ID" value="NZ_CANRXC010000077.1"/>
</dbReference>
<evidence type="ECO:0000256" key="1">
    <source>
        <dbReference type="SAM" id="Phobius"/>
    </source>
</evidence>
<name>A0A2K4ZKT2_9FIRM</name>
<protein>
    <submittedName>
        <fullName evidence="2">Virus attachment protein p12 family protein</fullName>
    </submittedName>
</protein>
<sequence>MFDWIAENAATIIISVILIAVVAAIVTSMIRNKKKGKSSCGCGCANCPMGAACHSGKQNDSV</sequence>
<organism evidence="2 3">
    <name type="scientific">Acetatifactor muris</name>
    <dbReference type="NCBI Taxonomy" id="879566"/>
    <lineage>
        <taxon>Bacteria</taxon>
        <taxon>Bacillati</taxon>
        <taxon>Bacillota</taxon>
        <taxon>Clostridia</taxon>
        <taxon>Lachnospirales</taxon>
        <taxon>Lachnospiraceae</taxon>
        <taxon>Acetatifactor</taxon>
    </lineage>
</organism>
<keyword evidence="1" id="KW-1133">Transmembrane helix</keyword>
<accession>A0A2K4ZKT2</accession>
<keyword evidence="1" id="KW-0812">Transmembrane</keyword>
<proteinExistence type="predicted"/>
<gene>
    <name evidence="2" type="ORF">AMURIS_03833</name>
</gene>